<evidence type="ECO:0000256" key="1">
    <source>
        <dbReference type="SAM" id="Phobius"/>
    </source>
</evidence>
<organism evidence="2 3">
    <name type="scientific">Candidatus Roizmanbacteria bacterium RIFCSPHIGHO2_01_FULL_39_12c</name>
    <dbReference type="NCBI Taxonomy" id="1802031"/>
    <lineage>
        <taxon>Bacteria</taxon>
        <taxon>Candidatus Roizmaniibacteriota</taxon>
    </lineage>
</organism>
<evidence type="ECO:0000313" key="2">
    <source>
        <dbReference type="EMBL" id="OGK15919.1"/>
    </source>
</evidence>
<dbReference type="InterPro" id="IPR011990">
    <property type="entry name" value="TPR-like_helical_dom_sf"/>
</dbReference>
<reference evidence="2 3" key="1">
    <citation type="journal article" date="2016" name="Nat. Commun.">
        <title>Thousands of microbial genomes shed light on interconnected biogeochemical processes in an aquifer system.</title>
        <authorList>
            <person name="Anantharaman K."/>
            <person name="Brown C.T."/>
            <person name="Hug L.A."/>
            <person name="Sharon I."/>
            <person name="Castelle C.J."/>
            <person name="Probst A.J."/>
            <person name="Thomas B.C."/>
            <person name="Singh A."/>
            <person name="Wilkins M.J."/>
            <person name="Karaoz U."/>
            <person name="Brodie E.L."/>
            <person name="Williams K.H."/>
            <person name="Hubbard S.S."/>
            <person name="Banfield J.F."/>
        </authorList>
    </citation>
    <scope>NUCLEOTIDE SEQUENCE [LARGE SCALE GENOMIC DNA]</scope>
</reference>
<comment type="caution">
    <text evidence="2">The sequence shown here is derived from an EMBL/GenBank/DDBJ whole genome shotgun (WGS) entry which is preliminary data.</text>
</comment>
<dbReference type="Gene3D" id="1.25.40.10">
    <property type="entry name" value="Tetratricopeptide repeat domain"/>
    <property type="match status" value="1"/>
</dbReference>
<sequence>MKPLKILLLLTSLLILMLASELIFFYRNEPEKLGKLFLNFALSEAKQGNYNGSIANIDRAAFFYFKQSGNDYRGKDIGYNQIAFYPTNENPRKEILNNLTKSIPLVLEKESISLVSNIYYNLGLIAYSNKFYKQASNLFLTAVSMDYKFGHLHVELANSYFYRNMFEKGIEILKKCKQFKYPKKQCQEYLETNVRLKVFLPIGIYKKIIDDYQSN</sequence>
<name>A0A1F7GAI5_9BACT</name>
<keyword evidence="1" id="KW-1133">Transmembrane helix</keyword>
<keyword evidence="1" id="KW-0472">Membrane</keyword>
<evidence type="ECO:0000313" key="3">
    <source>
        <dbReference type="Proteomes" id="UP000177208"/>
    </source>
</evidence>
<dbReference type="EMBL" id="MFZG01000029">
    <property type="protein sequence ID" value="OGK15919.1"/>
    <property type="molecule type" value="Genomic_DNA"/>
</dbReference>
<protein>
    <submittedName>
        <fullName evidence="2">Uncharacterized protein</fullName>
    </submittedName>
</protein>
<keyword evidence="1" id="KW-0812">Transmembrane</keyword>
<gene>
    <name evidence="2" type="ORF">A2774_02710</name>
</gene>
<dbReference type="Proteomes" id="UP000177208">
    <property type="component" value="Unassembled WGS sequence"/>
</dbReference>
<dbReference type="AlphaFoldDB" id="A0A1F7GAI5"/>
<proteinExistence type="predicted"/>
<dbReference type="SUPFAM" id="SSF48452">
    <property type="entry name" value="TPR-like"/>
    <property type="match status" value="1"/>
</dbReference>
<feature type="transmembrane region" description="Helical" evidence="1">
    <location>
        <begin position="6"/>
        <end position="26"/>
    </location>
</feature>
<accession>A0A1F7GAI5</accession>